<dbReference type="Proteomes" id="UP001204798">
    <property type="component" value="Unassembled WGS sequence"/>
</dbReference>
<evidence type="ECO:0000313" key="6">
    <source>
        <dbReference type="Proteomes" id="UP001204798"/>
    </source>
</evidence>
<dbReference type="Gene3D" id="2.20.25.110">
    <property type="entry name" value="S-adenosyl-L-methionine-dependent methyltransferases"/>
    <property type="match status" value="1"/>
</dbReference>
<keyword evidence="1 5" id="KW-0489">Methyltransferase</keyword>
<protein>
    <submittedName>
        <fullName evidence="5">SAM-dependent methyltransferase</fullName>
    </submittedName>
</protein>
<dbReference type="SUPFAM" id="SSF53335">
    <property type="entry name" value="S-adenosyl-L-methionine-dependent methyltransferases"/>
    <property type="match status" value="1"/>
</dbReference>
<dbReference type="EMBL" id="JANUCP010000001">
    <property type="protein sequence ID" value="MCS3918362.1"/>
    <property type="molecule type" value="Genomic_DNA"/>
</dbReference>
<gene>
    <name evidence="5" type="ORF">M2350_000759</name>
</gene>
<reference evidence="5 6" key="1">
    <citation type="submission" date="2022-08" db="EMBL/GenBank/DDBJ databases">
        <title>Bacterial and archaeal communities from various locations to study Microbial Dark Matter (Phase II).</title>
        <authorList>
            <person name="Stepanauskas R."/>
        </authorList>
    </citation>
    <scope>NUCLEOTIDE SEQUENCE [LARGE SCALE GENOMIC DNA]</scope>
    <source>
        <strain evidence="5 6">PD1</strain>
    </source>
</reference>
<accession>A0ABT2EK88</accession>
<dbReference type="GO" id="GO:0032259">
    <property type="term" value="P:methylation"/>
    <property type="evidence" value="ECO:0007669"/>
    <property type="project" value="UniProtKB-KW"/>
</dbReference>
<evidence type="ECO:0000256" key="3">
    <source>
        <dbReference type="ARBA" id="ARBA00022691"/>
    </source>
</evidence>
<name>A0ABT2EK88_9BACT</name>
<dbReference type="Gene3D" id="3.40.50.150">
    <property type="entry name" value="Vaccinia Virus protein VP39"/>
    <property type="match status" value="1"/>
</dbReference>
<proteinExistence type="predicted"/>
<dbReference type="CDD" id="cd02440">
    <property type="entry name" value="AdoMet_MTases"/>
    <property type="match status" value="1"/>
</dbReference>
<dbReference type="GO" id="GO:0008168">
    <property type="term" value="F:methyltransferase activity"/>
    <property type="evidence" value="ECO:0007669"/>
    <property type="project" value="UniProtKB-KW"/>
</dbReference>
<dbReference type="PANTHER" id="PTHR43464:SF19">
    <property type="entry name" value="UBIQUINONE BIOSYNTHESIS O-METHYLTRANSFERASE, MITOCHONDRIAL"/>
    <property type="match status" value="1"/>
</dbReference>
<dbReference type="Pfam" id="PF13649">
    <property type="entry name" value="Methyltransf_25"/>
    <property type="match status" value="1"/>
</dbReference>
<keyword evidence="2" id="KW-0808">Transferase</keyword>
<sequence>MAQWYREFFDDLYLRVYQPLEAPEKVRREVDFIVKALNLPAGAKVLDLCCGQGRHSLELARRGFQVVGVDLSEALLYAARKRAESEGLSVTFLQCDMREIDFKDEFDAVINMFTSFGYLESEAEDEKVLGKVAQALKSGGKFLLDVVNRDRLVRDFQGREWHAADEGWLVLEERTFDHLSGRMETRWICVARDGVRYERLSSVRLYTASELRTMLEQAGLKVKDLFGDYDGSPYSWDSQRLIVVACKP</sequence>
<dbReference type="InterPro" id="IPR041698">
    <property type="entry name" value="Methyltransf_25"/>
</dbReference>
<dbReference type="InterPro" id="IPR029063">
    <property type="entry name" value="SAM-dependent_MTases_sf"/>
</dbReference>
<feature type="domain" description="Methyltransferase" evidence="4">
    <location>
        <begin position="45"/>
        <end position="140"/>
    </location>
</feature>
<evidence type="ECO:0000256" key="2">
    <source>
        <dbReference type="ARBA" id="ARBA00022679"/>
    </source>
</evidence>
<evidence type="ECO:0000313" key="5">
    <source>
        <dbReference type="EMBL" id="MCS3918362.1"/>
    </source>
</evidence>
<keyword evidence="3" id="KW-0949">S-adenosyl-L-methionine</keyword>
<comment type="caution">
    <text evidence="5">The sequence shown here is derived from an EMBL/GenBank/DDBJ whole genome shotgun (WGS) entry which is preliminary data.</text>
</comment>
<dbReference type="PANTHER" id="PTHR43464">
    <property type="entry name" value="METHYLTRANSFERASE"/>
    <property type="match status" value="1"/>
</dbReference>
<organism evidence="5 6">
    <name type="scientific">Candidatus Fervidibacter sacchari</name>
    <dbReference type="NCBI Taxonomy" id="1448929"/>
    <lineage>
        <taxon>Bacteria</taxon>
        <taxon>Candidatus Fervidibacterota</taxon>
        <taxon>Candidatus Fervidibacter</taxon>
    </lineage>
</organism>
<evidence type="ECO:0000259" key="4">
    <source>
        <dbReference type="Pfam" id="PF13649"/>
    </source>
</evidence>
<evidence type="ECO:0000256" key="1">
    <source>
        <dbReference type="ARBA" id="ARBA00022603"/>
    </source>
</evidence>
<dbReference type="RefSeq" id="WP_259094070.1">
    <property type="nucleotide sequence ID" value="NZ_CP130454.1"/>
</dbReference>
<keyword evidence="6" id="KW-1185">Reference proteome</keyword>